<gene>
    <name evidence="1" type="primary">cinA</name>
    <name evidence="3" type="ORF">CBF27_00775</name>
</gene>
<feature type="domain" description="MoaB/Mog" evidence="2">
    <location>
        <begin position="4"/>
        <end position="170"/>
    </location>
</feature>
<dbReference type="PANTHER" id="PTHR13939:SF0">
    <property type="entry name" value="NMN AMIDOHYDROLASE-LIKE PROTEIN YFAY"/>
    <property type="match status" value="1"/>
</dbReference>
<organism evidence="3 4">
    <name type="scientific">Vagococcus acidifermentans</name>
    <dbReference type="NCBI Taxonomy" id="564710"/>
    <lineage>
        <taxon>Bacteria</taxon>
        <taxon>Bacillati</taxon>
        <taxon>Bacillota</taxon>
        <taxon>Bacilli</taxon>
        <taxon>Lactobacillales</taxon>
        <taxon>Enterococcaceae</taxon>
        <taxon>Vagococcus</taxon>
    </lineage>
</organism>
<dbReference type="SMART" id="SM00852">
    <property type="entry name" value="MoCF_biosynth"/>
    <property type="match status" value="1"/>
</dbReference>
<dbReference type="Gene3D" id="3.30.70.2860">
    <property type="match status" value="1"/>
</dbReference>
<dbReference type="RefSeq" id="WP_126811404.1">
    <property type="nucleotide sequence ID" value="NZ_NGKC01000001.1"/>
</dbReference>
<dbReference type="Pfam" id="PF02464">
    <property type="entry name" value="CinA"/>
    <property type="match status" value="1"/>
</dbReference>
<dbReference type="NCBIfam" id="TIGR00177">
    <property type="entry name" value="molyb_syn"/>
    <property type="match status" value="1"/>
</dbReference>
<dbReference type="Gene3D" id="3.40.980.10">
    <property type="entry name" value="MoaB/Mog-like domain"/>
    <property type="match status" value="1"/>
</dbReference>
<dbReference type="PANTHER" id="PTHR13939">
    <property type="entry name" value="NICOTINAMIDE-NUCLEOTIDE AMIDOHYDROLASE PNCC"/>
    <property type="match status" value="1"/>
</dbReference>
<dbReference type="AlphaFoldDB" id="A0A430B2W0"/>
<dbReference type="NCBIfam" id="TIGR00200">
    <property type="entry name" value="cinA_nterm"/>
    <property type="match status" value="1"/>
</dbReference>
<evidence type="ECO:0000259" key="2">
    <source>
        <dbReference type="SMART" id="SM00852"/>
    </source>
</evidence>
<dbReference type="InterPro" id="IPR008136">
    <property type="entry name" value="CinA_C"/>
</dbReference>
<dbReference type="InterPro" id="IPR008135">
    <property type="entry name" value="Competence-induced_CinA"/>
</dbReference>
<dbReference type="OrthoDB" id="9801454at2"/>
<evidence type="ECO:0000313" key="4">
    <source>
        <dbReference type="Proteomes" id="UP000286773"/>
    </source>
</evidence>
<comment type="similarity">
    <text evidence="1">Belongs to the CinA family.</text>
</comment>
<dbReference type="InterPro" id="IPR036425">
    <property type="entry name" value="MoaB/Mog-like_dom_sf"/>
</dbReference>
<dbReference type="SUPFAM" id="SSF53218">
    <property type="entry name" value="Molybdenum cofactor biosynthesis proteins"/>
    <property type="match status" value="1"/>
</dbReference>
<dbReference type="EMBL" id="NGKC01000001">
    <property type="protein sequence ID" value="RSU14552.1"/>
    <property type="molecule type" value="Genomic_DNA"/>
</dbReference>
<name>A0A430B2W0_9ENTE</name>
<reference evidence="3 4" key="1">
    <citation type="submission" date="2017-05" db="EMBL/GenBank/DDBJ databases">
        <title>Vagococcus spp. assemblies.</title>
        <authorList>
            <person name="Gulvik C.A."/>
        </authorList>
    </citation>
    <scope>NUCLEOTIDE SEQUENCE [LARGE SCALE GENOMIC DNA]</scope>
    <source>
        <strain evidence="3 4">LMG 24798</strain>
    </source>
</reference>
<dbReference type="NCBIfam" id="TIGR00199">
    <property type="entry name" value="PncC_domain"/>
    <property type="match status" value="1"/>
</dbReference>
<keyword evidence="4" id="KW-1185">Reference proteome</keyword>
<dbReference type="HAMAP" id="MF_00226_B">
    <property type="entry name" value="CinA_B"/>
    <property type="match status" value="1"/>
</dbReference>
<dbReference type="PIRSF" id="PIRSF006728">
    <property type="entry name" value="CinA"/>
    <property type="match status" value="1"/>
</dbReference>
<evidence type="ECO:0000313" key="3">
    <source>
        <dbReference type="EMBL" id="RSU14552.1"/>
    </source>
</evidence>
<dbReference type="SUPFAM" id="SSF142433">
    <property type="entry name" value="CinA-like"/>
    <property type="match status" value="1"/>
</dbReference>
<dbReference type="Gene3D" id="3.90.950.20">
    <property type="entry name" value="CinA-like"/>
    <property type="match status" value="1"/>
</dbReference>
<dbReference type="NCBIfam" id="NF001813">
    <property type="entry name" value="PRK00549.1"/>
    <property type="match status" value="1"/>
</dbReference>
<accession>A0A430B2W0</accession>
<sequence length="416" mass="45222">MKAEIIAVGTEILLGQITNTNATFLSEQLASLGIDVYFHAVVGDNQQRLEAMLSIADTRSDIIVLCGGLGPTEDDLTKEAVANHVGENLVEDAPAMEQVLQYHVVSQRPMAENNRKQGMIIEHGIPMPNPAGLAVGCFYQSADKTYILLPGPPAELKAMFLQETAPLLQSHFPVSEMLTSRVMRFIGIGESQLVTDIADILNEQTNPTVAPYAKTSEVTLRLTAKSENGTTAAVLLDEVEERIMRRVGQYFYGYGEENTIENEVVSLLQAHQRSVTCAESLTAGLCQSTLAKVPGVSNVFKGGFVTYSAETKQQFLGIPAELIAEYGTVSPECAEAMAVYARNKLKTDYALAFTGVAGPDELEGQPAGTVWIGIAGPSGSYARRMIASRDREYIRISAVKYGLNFLRQQLLIDHQK</sequence>
<dbReference type="Pfam" id="PF00994">
    <property type="entry name" value="MoCF_biosynth"/>
    <property type="match status" value="1"/>
</dbReference>
<dbReference type="Pfam" id="PF18146">
    <property type="entry name" value="CinA_KH"/>
    <property type="match status" value="1"/>
</dbReference>
<protein>
    <recommendedName>
        <fullName evidence="1">Putative competence-damage inducible protein</fullName>
    </recommendedName>
</protein>
<dbReference type="InterPro" id="IPR041424">
    <property type="entry name" value="CinA_KH"/>
</dbReference>
<dbReference type="InterPro" id="IPR036653">
    <property type="entry name" value="CinA-like_C"/>
</dbReference>
<evidence type="ECO:0000256" key="1">
    <source>
        <dbReference type="HAMAP-Rule" id="MF_00226"/>
    </source>
</evidence>
<dbReference type="InterPro" id="IPR001453">
    <property type="entry name" value="MoaB/Mog_dom"/>
</dbReference>
<dbReference type="CDD" id="cd00885">
    <property type="entry name" value="cinA"/>
    <property type="match status" value="1"/>
</dbReference>
<proteinExistence type="inferred from homology"/>
<dbReference type="Proteomes" id="UP000286773">
    <property type="component" value="Unassembled WGS sequence"/>
</dbReference>
<dbReference type="InterPro" id="IPR050101">
    <property type="entry name" value="CinA"/>
</dbReference>
<comment type="caution">
    <text evidence="3">The sequence shown here is derived from an EMBL/GenBank/DDBJ whole genome shotgun (WGS) entry which is preliminary data.</text>
</comment>